<comment type="similarity">
    <text evidence="1">Belongs to the outer membrane factor (OMF) (TC 1.B.17) family.</text>
</comment>
<keyword evidence="3" id="KW-0732">Signal</keyword>
<gene>
    <name evidence="4" type="ORF">W7K_07010</name>
</gene>
<dbReference type="GO" id="GO:0015562">
    <property type="term" value="F:efflux transmembrane transporter activity"/>
    <property type="evidence" value="ECO:0007669"/>
    <property type="project" value="InterPro"/>
</dbReference>
<comment type="caution">
    <text evidence="4">The sequence shown here is derived from an EMBL/GenBank/DDBJ whole genome shotgun (WGS) entry which is preliminary data.</text>
</comment>
<dbReference type="EMBL" id="AJLO02000015">
    <property type="protein sequence ID" value="KOF00085.1"/>
    <property type="molecule type" value="Genomic_DNA"/>
</dbReference>
<accession>A0A0L8AD85</accession>
<feature type="signal peptide" evidence="3">
    <location>
        <begin position="1"/>
        <end position="22"/>
    </location>
</feature>
<dbReference type="Gene3D" id="1.20.1600.10">
    <property type="entry name" value="Outer membrane efflux proteins (OEP)"/>
    <property type="match status" value="1"/>
</dbReference>
<evidence type="ECO:0000256" key="1">
    <source>
        <dbReference type="ARBA" id="ARBA00007613"/>
    </source>
</evidence>
<feature type="coiled-coil region" evidence="2">
    <location>
        <begin position="304"/>
        <end position="342"/>
    </location>
</feature>
<sequence>MNFSPRLAAVLATLLCAPTASALSLQEAQRAMEAHNPDLRAAALELRGVQGDVQTAALRPATELSIGTSKISPKHGIGSGRWQDKRVDSTVGLGWTWERGGKRALRIRQADALLEVAGLEMLDARRRQQVALHETYFGLKGAQERAQIADANRQSSAEQMAAADKQVATGAMAPVDRARLAVDDLAVADAAREASLDLRDARHALGLLLGRDDSHDLSADDPWPETSSVASVRAFDPQQRADLRAARSRLAAADAGVALARSERHRDIQLGVEAEREPADISGVTWGVSLTIPLGGPSRARGAIQRAEADRDSAALELQVLQREARAELDQLQASAQSAAQRRSDYEGLQSDAARRAVQGIELAYRRGAASLTDLLDARRSWREFEAALIEARADHAIALARWEAATSVAEGESR</sequence>
<dbReference type="SUPFAM" id="SSF56954">
    <property type="entry name" value="Outer membrane efflux proteins (OEP)"/>
    <property type="match status" value="1"/>
</dbReference>
<name>A0A0L8AD85_9GAMM</name>
<proteinExistence type="inferred from homology"/>
<dbReference type="PANTHER" id="PTHR30203:SF30">
    <property type="entry name" value="OUTER MEMBRANE PROTEIN-RELATED"/>
    <property type="match status" value="1"/>
</dbReference>
<dbReference type="InterPro" id="IPR003423">
    <property type="entry name" value="OMP_efflux"/>
</dbReference>
<protein>
    <submittedName>
        <fullName evidence="4">Transporter</fullName>
    </submittedName>
</protein>
<evidence type="ECO:0000256" key="3">
    <source>
        <dbReference type="SAM" id="SignalP"/>
    </source>
</evidence>
<evidence type="ECO:0000256" key="2">
    <source>
        <dbReference type="SAM" id="Coils"/>
    </source>
</evidence>
<evidence type="ECO:0000313" key="5">
    <source>
        <dbReference type="Proteomes" id="UP000036890"/>
    </source>
</evidence>
<dbReference type="AlphaFoldDB" id="A0A0L8AD85"/>
<dbReference type="OrthoDB" id="9791261at2"/>
<dbReference type="PANTHER" id="PTHR30203">
    <property type="entry name" value="OUTER MEMBRANE CATION EFFLUX PROTEIN"/>
    <property type="match status" value="1"/>
</dbReference>
<dbReference type="Proteomes" id="UP000036890">
    <property type="component" value="Unassembled WGS sequence"/>
</dbReference>
<dbReference type="InterPro" id="IPR010131">
    <property type="entry name" value="MdtP/NodT-like"/>
</dbReference>
<keyword evidence="2" id="KW-0175">Coiled coil</keyword>
<organism evidence="4 5">
    <name type="scientific">Stenotrophomonas geniculata N1</name>
    <dbReference type="NCBI Taxonomy" id="1167641"/>
    <lineage>
        <taxon>Bacteria</taxon>
        <taxon>Pseudomonadati</taxon>
        <taxon>Pseudomonadota</taxon>
        <taxon>Gammaproteobacteria</taxon>
        <taxon>Lysobacterales</taxon>
        <taxon>Lysobacteraceae</taxon>
        <taxon>Stenotrophomonas</taxon>
    </lineage>
</organism>
<dbReference type="RefSeq" id="WP_029380015.1">
    <property type="nucleotide sequence ID" value="NZ_AJLO02000015.1"/>
</dbReference>
<feature type="chain" id="PRO_5005579814" evidence="3">
    <location>
        <begin position="23"/>
        <end position="415"/>
    </location>
</feature>
<dbReference type="Pfam" id="PF02321">
    <property type="entry name" value="OEP"/>
    <property type="match status" value="1"/>
</dbReference>
<reference evidence="4 5" key="1">
    <citation type="journal article" date="2012" name="J. Bacteriol.">
        <title>Genome sequence of a novel nicotine-degrading strain, Pseudomonas geniculata N1.</title>
        <authorList>
            <person name="Tang H."/>
            <person name="Yu H."/>
            <person name="Tai C."/>
            <person name="Huang K."/>
            <person name="Liu Y."/>
            <person name="Wang L."/>
            <person name="Yao Y."/>
            <person name="Wu G."/>
            <person name="Xu P."/>
        </authorList>
    </citation>
    <scope>NUCLEOTIDE SEQUENCE [LARGE SCALE GENOMIC DNA]</scope>
    <source>
        <strain evidence="4 5">N1</strain>
    </source>
</reference>
<evidence type="ECO:0000313" key="4">
    <source>
        <dbReference type="EMBL" id="KOF00085.1"/>
    </source>
</evidence>